<dbReference type="InterPro" id="IPR008928">
    <property type="entry name" value="6-hairpin_glycosidase_sf"/>
</dbReference>
<protein>
    <submittedName>
        <fullName evidence="4">Glycoside hydrolase family 63 protein</fullName>
    </submittedName>
</protein>
<keyword evidence="5" id="KW-1185">Reference proteome</keyword>
<feature type="compositionally biased region" description="Acidic residues" evidence="1">
    <location>
        <begin position="94"/>
        <end position="104"/>
    </location>
</feature>
<evidence type="ECO:0000259" key="3">
    <source>
        <dbReference type="Pfam" id="PF22422"/>
    </source>
</evidence>
<evidence type="ECO:0000256" key="1">
    <source>
        <dbReference type="SAM" id="MobiDB-lite"/>
    </source>
</evidence>
<dbReference type="PANTHER" id="PTHR10412">
    <property type="entry name" value="MANNOSYL-OLIGOSACCHARIDE GLUCOSIDASE"/>
    <property type="match status" value="1"/>
</dbReference>
<feature type="compositionally biased region" description="Polar residues" evidence="1">
    <location>
        <begin position="17"/>
        <end position="28"/>
    </location>
</feature>
<accession>A0A9P5XBX4</accession>
<dbReference type="Gene3D" id="1.50.10.10">
    <property type="match status" value="1"/>
</dbReference>
<dbReference type="GO" id="GO:0004573">
    <property type="term" value="F:Glc3Man9GlcNAc2 oligosaccharide glucosidase activity"/>
    <property type="evidence" value="ECO:0007669"/>
    <property type="project" value="InterPro"/>
</dbReference>
<dbReference type="InterPro" id="IPR054491">
    <property type="entry name" value="MGH1-like_GH"/>
</dbReference>
<feature type="region of interest" description="Disordered" evidence="1">
    <location>
        <begin position="1"/>
        <end position="118"/>
    </location>
</feature>
<keyword evidence="4" id="KW-0378">Hydrolase</keyword>
<dbReference type="InterPro" id="IPR012341">
    <property type="entry name" value="6hp_glycosidase-like_sf"/>
</dbReference>
<dbReference type="AlphaFoldDB" id="A0A9P5XBX4"/>
<dbReference type="OrthoDB" id="14419at2759"/>
<feature type="domain" description="Mannosylglycerate hydrolase MGH1-like glycoside hydrolase" evidence="3">
    <location>
        <begin position="622"/>
        <end position="727"/>
    </location>
</feature>
<dbReference type="EMBL" id="MU151169">
    <property type="protein sequence ID" value="KAF9448198.1"/>
    <property type="molecule type" value="Genomic_DNA"/>
</dbReference>
<dbReference type="Proteomes" id="UP000807342">
    <property type="component" value="Unassembled WGS sequence"/>
</dbReference>
<dbReference type="Pfam" id="PF03200">
    <property type="entry name" value="Glyco_hydro_63"/>
    <property type="match status" value="1"/>
</dbReference>
<evidence type="ECO:0000313" key="4">
    <source>
        <dbReference type="EMBL" id="KAF9448198.1"/>
    </source>
</evidence>
<feature type="domain" description="Glycosyl hydrolase family 63 C-terminal" evidence="2">
    <location>
        <begin position="899"/>
        <end position="988"/>
    </location>
</feature>
<dbReference type="Pfam" id="PF22422">
    <property type="entry name" value="MGH1-like_GH"/>
    <property type="match status" value="1"/>
</dbReference>
<name>A0A9P5XBX4_9AGAR</name>
<proteinExistence type="predicted"/>
<evidence type="ECO:0000259" key="2">
    <source>
        <dbReference type="Pfam" id="PF03200"/>
    </source>
</evidence>
<gene>
    <name evidence="4" type="ORF">P691DRAFT_775576</name>
</gene>
<dbReference type="SUPFAM" id="SSF48208">
    <property type="entry name" value="Six-hairpin glycosidases"/>
    <property type="match status" value="1"/>
</dbReference>
<dbReference type="PANTHER" id="PTHR10412:SF10">
    <property type="entry name" value="GLYCOSYL HYDROLASE FAMILY 63 C-TERMINAL DOMAIN-CONTAINING PROTEIN"/>
    <property type="match status" value="1"/>
</dbReference>
<sequence length="1137" mass="129610">MASSGVRKVQQRIFGTGVQSDDLSGNDSQGEERPASSVPQESGSSVAADPAGGGQGSGLTVVIPKPKASPTPPPRKTASDPSPKNVEKVTNPGGDEDADADADADANAKEEADVPFRQRLADKLGAEYKGAERYRLQQDDKRDKHWKRWGPYLSDRQWATVREDYSANGDAWSHFPHEHARSRAYRWGEDGIAGISDNHQRLCFALSLWNGRDPILKERLFGVTGHQGNHGEDVKELYYYLDSTPTHSYMKFLYKYPQRRFPYEELVTENQRRDRNVSEYEILDSNAFDEDRYWDVFVEYAKDEQKPDDIYIRITSYNRGPDPATLHIIPQLWFPNTWSWPLEKPAIPSLTGSIRGKDNINTVTARHPTLGKTHLYCLPSPPPVGPTNVFDESIDSVDPDLLFTENETNFSRLYGGINDSPYVKDAFHDHIIPDHRPSVKETDPEETFVHRIRSRTASIYGGEEPSSPEAGPCTPFPPTESYVNPEKKGTKAAAHYVFNNVPGHGGCAVVRLKLTPARIGRDPSLDDEVLFDDAIEERRQEADEFYNALVFGPISDDLKQVMRQALGGMLWTKQYYRFIQKEWLEGDPAQPPPPPERKWIRNREWPHMHIEDILSMPDKWEYPFFAAWDTAFHCIPLAVVDPSFAKKQLDLLTREWYMKPDGQIPAYEWNFSDVNPPVHAWATFRVFKIERKLYGREDLPFLERVFQKLLLNFTWWVNRKDQGGNNVFEGGFLGLDNIGVFNRSEKLPTGGTLRQADGTAWMAFYCLNMLNMALELAKHNPVYEDIASKFFEHFIFIADAMTFKEGEAEFSLWSEQDGMYYDAIEFEDGHCMQLPVRSLVGLIPLYATLVLEPSVLNRFPGFKKRVEWFINNRSQMADRNMANIEVAGKEQRRLLALASKERLVKILEKMLDEDEFLSEHGVRSLSKLHKERPWGMDVHGQRHEVPYWPGDSLSGMFGGNSNWRGPIWLATNFILIESLQRFYQYYGDDLQVECPTGSGYYMNLASVAEEIQHRIIHIFGRDMEGRRATNGGSSKLDYDPHFRDYVWFYEFFHADSGKGLGASHQTGWSGLVAYHILQSGVSCRLPRTPKTPRSVVQHYFDETIDGHSAAGDEPKSAYSMFSAVELNTLGDISPDAL</sequence>
<reference evidence="4" key="1">
    <citation type="submission" date="2020-11" db="EMBL/GenBank/DDBJ databases">
        <authorList>
            <consortium name="DOE Joint Genome Institute"/>
            <person name="Ahrendt S."/>
            <person name="Riley R."/>
            <person name="Andreopoulos W."/>
            <person name="Labutti K."/>
            <person name="Pangilinan J."/>
            <person name="Ruiz-Duenas F.J."/>
            <person name="Barrasa J.M."/>
            <person name="Sanchez-Garcia M."/>
            <person name="Camarero S."/>
            <person name="Miyauchi S."/>
            <person name="Serrano A."/>
            <person name="Linde D."/>
            <person name="Babiker R."/>
            <person name="Drula E."/>
            <person name="Ayuso-Fernandez I."/>
            <person name="Pacheco R."/>
            <person name="Padilla G."/>
            <person name="Ferreira P."/>
            <person name="Barriuso J."/>
            <person name="Kellner H."/>
            <person name="Castanera R."/>
            <person name="Alfaro M."/>
            <person name="Ramirez L."/>
            <person name="Pisabarro A.G."/>
            <person name="Kuo A."/>
            <person name="Tritt A."/>
            <person name="Lipzen A."/>
            <person name="He G."/>
            <person name="Yan M."/>
            <person name="Ng V."/>
            <person name="Cullen D."/>
            <person name="Martin F."/>
            <person name="Rosso M.-N."/>
            <person name="Henrissat B."/>
            <person name="Hibbett D."/>
            <person name="Martinez A.T."/>
            <person name="Grigoriev I.V."/>
        </authorList>
    </citation>
    <scope>NUCLEOTIDE SEQUENCE</scope>
    <source>
        <strain evidence="4">MF-IS2</strain>
    </source>
</reference>
<feature type="compositionally biased region" description="Basic and acidic residues" evidence="1">
    <location>
        <begin position="106"/>
        <end position="118"/>
    </location>
</feature>
<evidence type="ECO:0000313" key="5">
    <source>
        <dbReference type="Proteomes" id="UP000807342"/>
    </source>
</evidence>
<organism evidence="4 5">
    <name type="scientific">Macrolepiota fuliginosa MF-IS2</name>
    <dbReference type="NCBI Taxonomy" id="1400762"/>
    <lineage>
        <taxon>Eukaryota</taxon>
        <taxon>Fungi</taxon>
        <taxon>Dikarya</taxon>
        <taxon>Basidiomycota</taxon>
        <taxon>Agaricomycotina</taxon>
        <taxon>Agaricomycetes</taxon>
        <taxon>Agaricomycetidae</taxon>
        <taxon>Agaricales</taxon>
        <taxon>Agaricineae</taxon>
        <taxon>Agaricaceae</taxon>
        <taxon>Macrolepiota</taxon>
    </lineage>
</organism>
<comment type="caution">
    <text evidence="4">The sequence shown here is derived from an EMBL/GenBank/DDBJ whole genome shotgun (WGS) entry which is preliminary data.</text>
</comment>
<dbReference type="InterPro" id="IPR031335">
    <property type="entry name" value="Glyco_hydro_63_C"/>
</dbReference>
<dbReference type="InterPro" id="IPR004888">
    <property type="entry name" value="Glycoside_hydrolase_63"/>
</dbReference>
<dbReference type="GO" id="GO:0009311">
    <property type="term" value="P:oligosaccharide metabolic process"/>
    <property type="evidence" value="ECO:0007669"/>
    <property type="project" value="InterPro"/>
</dbReference>